<dbReference type="AlphaFoldDB" id="A0A0W1SN97"/>
<name>A0A0W1SN97_9EURY</name>
<gene>
    <name evidence="1" type="ORF">AUR66_13290</name>
</gene>
<keyword evidence="2" id="KW-1185">Reference proteome</keyword>
<comment type="caution">
    <text evidence="1">The sequence shown here is derived from an EMBL/GenBank/DDBJ whole genome shotgun (WGS) entry which is preliminary data.</text>
</comment>
<dbReference type="EMBL" id="LOPV01000158">
    <property type="protein sequence ID" value="KTG27748.1"/>
    <property type="molecule type" value="Genomic_DNA"/>
</dbReference>
<accession>A0A0W1SN97</accession>
<organism evidence="1 2">
    <name type="scientific">Haloferax profundi</name>
    <dbReference type="NCBI Taxonomy" id="1544718"/>
    <lineage>
        <taxon>Archaea</taxon>
        <taxon>Methanobacteriati</taxon>
        <taxon>Methanobacteriota</taxon>
        <taxon>Stenosarchaea group</taxon>
        <taxon>Halobacteria</taxon>
        <taxon>Halobacteriales</taxon>
        <taxon>Haloferacaceae</taxon>
        <taxon>Haloferax</taxon>
    </lineage>
</organism>
<protein>
    <recommendedName>
        <fullName evidence="3">Halobacterial output domain-containing protein</fullName>
    </recommendedName>
</protein>
<proteinExistence type="predicted"/>
<evidence type="ECO:0000313" key="1">
    <source>
        <dbReference type="EMBL" id="KTG27748.1"/>
    </source>
</evidence>
<evidence type="ECO:0000313" key="2">
    <source>
        <dbReference type="Proteomes" id="UP000053157"/>
    </source>
</evidence>
<dbReference type="Proteomes" id="UP000053157">
    <property type="component" value="Unassembled WGS sequence"/>
</dbReference>
<reference evidence="1 2" key="1">
    <citation type="submission" date="2015-12" db="EMBL/GenBank/DDBJ databases">
        <title>Haloferax profundi sp. nov. isolated from the Discovery deep brine-seawater interface in the Red Sea.</title>
        <authorList>
            <person name="Zhang G."/>
            <person name="Stingl U."/>
            <person name="Rashid M."/>
        </authorList>
    </citation>
    <scope>NUCLEOTIDE SEQUENCE [LARGE SCALE GENOMIC DNA]</scope>
    <source>
        <strain evidence="1 2">SB29</strain>
    </source>
</reference>
<sequence length="92" mass="10126">MNTMSSPFEPEIEIRLTDKNHALTEALVEAALQLGVDPSRESTRLQDAIDVDSLLALVDASDNPASDLQVSFDIWGIRYVVTPEKVAASRRD</sequence>
<evidence type="ECO:0008006" key="3">
    <source>
        <dbReference type="Google" id="ProtNLM"/>
    </source>
</evidence>